<dbReference type="Pfam" id="PF13715">
    <property type="entry name" value="CarbopepD_reg_2"/>
    <property type="match status" value="1"/>
</dbReference>
<accession>A0ABQ6PWV6</accession>
<sequence>MVRCLFCFVFIIIYSKSLTQDMGRIFGQIVDPETNEGLANVSVYIKDGNRGTFSNKEGNFIFNSNRNEGNLVFQLLGYKPVEISLDSVREKILILMYPDPYFLDEVIVKADSSLQIMKEAFSRLKENYPNKQYLIKGYYRESVLRDTSYVRFLDAAIGINDFSYRSDPLRRKVQVYSLRKSEDFVEEDLFTKLLSNIFTEKNDFLISLNYRDILRRYHSEPSYFRGIKKDLLDFFDFKLDSIFKSGDDRIAKISFSAPTGMFSTNGFFVVNLSDFAVVSIEMVRVPNDRFTADLFMKKVLTNYSRIEYRKVNDRYYLSRFYSQGTENLAAIDSDSKDGIQVLKMELWVNEIFDNKRFFDKVKNRNALVWETKLKNLDIPYDPDFWKTFNFIPDLIEYQKMVRDLENLSSKK</sequence>
<keyword evidence="2" id="KW-1185">Reference proteome</keyword>
<dbReference type="Proteomes" id="UP001338309">
    <property type="component" value="Unassembled WGS sequence"/>
</dbReference>
<comment type="caution">
    <text evidence="1">The sequence shown here is derived from an EMBL/GenBank/DDBJ whole genome shotgun (WGS) entry which is preliminary data.</text>
</comment>
<reference evidence="1 2" key="1">
    <citation type="submission" date="2023-08" db="EMBL/GenBank/DDBJ databases">
        <title>Draft genome sequence of Algoriphagus confluentis.</title>
        <authorList>
            <person name="Takatani N."/>
            <person name="Hosokawa M."/>
            <person name="Sawabe T."/>
        </authorList>
    </citation>
    <scope>NUCLEOTIDE SEQUENCE [LARGE SCALE GENOMIC DNA]</scope>
    <source>
        <strain evidence="1 2">NBRC 111222</strain>
    </source>
</reference>
<proteinExistence type="predicted"/>
<dbReference type="SUPFAM" id="SSF49464">
    <property type="entry name" value="Carboxypeptidase regulatory domain-like"/>
    <property type="match status" value="1"/>
</dbReference>
<dbReference type="EMBL" id="BTPD01000028">
    <property type="protein sequence ID" value="GMQ31720.1"/>
    <property type="molecule type" value="Genomic_DNA"/>
</dbReference>
<protein>
    <recommendedName>
        <fullName evidence="3">Carboxypeptidase-like regulatory domain-containing protein</fullName>
    </recommendedName>
</protein>
<gene>
    <name evidence="1" type="ORF">Aconfl_43660</name>
</gene>
<organism evidence="1 2">
    <name type="scientific">Algoriphagus confluentis</name>
    <dbReference type="NCBI Taxonomy" id="1697556"/>
    <lineage>
        <taxon>Bacteria</taxon>
        <taxon>Pseudomonadati</taxon>
        <taxon>Bacteroidota</taxon>
        <taxon>Cytophagia</taxon>
        <taxon>Cytophagales</taxon>
        <taxon>Cyclobacteriaceae</taxon>
        <taxon>Algoriphagus</taxon>
    </lineage>
</organism>
<name>A0ABQ6PWV6_9BACT</name>
<evidence type="ECO:0000313" key="2">
    <source>
        <dbReference type="Proteomes" id="UP001338309"/>
    </source>
</evidence>
<evidence type="ECO:0000313" key="1">
    <source>
        <dbReference type="EMBL" id="GMQ31720.1"/>
    </source>
</evidence>
<evidence type="ECO:0008006" key="3">
    <source>
        <dbReference type="Google" id="ProtNLM"/>
    </source>
</evidence>
<dbReference type="Gene3D" id="2.60.40.1120">
    <property type="entry name" value="Carboxypeptidase-like, regulatory domain"/>
    <property type="match status" value="1"/>
</dbReference>
<dbReference type="InterPro" id="IPR008969">
    <property type="entry name" value="CarboxyPept-like_regulatory"/>
</dbReference>